<proteinExistence type="predicted"/>
<evidence type="ECO:0000313" key="2">
    <source>
        <dbReference type="Proteomes" id="UP000826212"/>
    </source>
</evidence>
<name>A0AC61NBG3_9BACT</name>
<protein>
    <submittedName>
        <fullName evidence="1">NAD(P)H-dependent oxidoreductase</fullName>
    </submittedName>
</protein>
<keyword evidence="2" id="KW-1185">Reference proteome</keyword>
<gene>
    <name evidence="1" type="ORF">K4L44_09425</name>
</gene>
<dbReference type="Proteomes" id="UP000826212">
    <property type="component" value="Chromosome"/>
</dbReference>
<organism evidence="1 2">
    <name type="scientific">Halosquirtibacter laminarini</name>
    <dbReference type="NCBI Taxonomy" id="3374600"/>
    <lineage>
        <taxon>Bacteria</taxon>
        <taxon>Pseudomonadati</taxon>
        <taxon>Bacteroidota</taxon>
        <taxon>Bacteroidia</taxon>
        <taxon>Marinilabiliales</taxon>
        <taxon>Prolixibacteraceae</taxon>
        <taxon>Halosquirtibacter</taxon>
    </lineage>
</organism>
<sequence>MQKTLIIYGDNKNEGYLHELTNSISKNLVDHTHSVDIIRLNEEPFYPIRLEFEEKISKMGIEPPLDVHNYLDRIENAQEVIFIFPLWWSGYPAILKGFIDRIFIPKNYDEETLLYNQSKRIYLITQVDPNDISPLTKEDKSKIAWCINDSLWGKMGYTISPVIWVEDNSKLSYRDEEDRKSRIFSKLLAKKNDTLLGKD</sequence>
<evidence type="ECO:0000313" key="1">
    <source>
        <dbReference type="EMBL" id="QZE12808.1"/>
    </source>
</evidence>
<accession>A0AC61NBG3</accession>
<reference evidence="1" key="1">
    <citation type="submission" date="2021-08" db="EMBL/GenBank/DDBJ databases">
        <title>Novel anaerobic bacterium isolated from sea squirt in East Sea, Republic of Korea.</title>
        <authorList>
            <person name="Nguyen T.H."/>
            <person name="Li Z."/>
            <person name="Lee Y.-J."/>
            <person name="Ko J."/>
            <person name="Kim S.-G."/>
        </authorList>
    </citation>
    <scope>NUCLEOTIDE SEQUENCE</scope>
    <source>
        <strain evidence="1">KCTC 25031</strain>
    </source>
</reference>
<dbReference type="EMBL" id="CP081303">
    <property type="protein sequence ID" value="QZE12808.1"/>
    <property type="molecule type" value="Genomic_DNA"/>
</dbReference>